<gene>
    <name evidence="2" type="ORF">INT44_007145</name>
</gene>
<dbReference type="Pfam" id="PF09797">
    <property type="entry name" value="NatB_MDM20"/>
    <property type="match status" value="1"/>
</dbReference>
<evidence type="ECO:0000313" key="2">
    <source>
        <dbReference type="EMBL" id="KAG2173554.1"/>
    </source>
</evidence>
<comment type="caution">
    <text evidence="2">The sequence shown here is derived from an EMBL/GenBank/DDBJ whole genome shotgun (WGS) entry which is preliminary data.</text>
</comment>
<evidence type="ECO:0000313" key="3">
    <source>
        <dbReference type="Proteomes" id="UP000612746"/>
    </source>
</evidence>
<dbReference type="Gene3D" id="1.25.40.1040">
    <property type="match status" value="1"/>
</dbReference>
<dbReference type="Proteomes" id="UP000612746">
    <property type="component" value="Unassembled WGS sequence"/>
</dbReference>
<dbReference type="GO" id="GO:0031416">
    <property type="term" value="C:NatB complex"/>
    <property type="evidence" value="ECO:0007669"/>
    <property type="project" value="TreeGrafter"/>
</dbReference>
<dbReference type="InterPro" id="IPR019183">
    <property type="entry name" value="NAA25_NatB_aux_su"/>
</dbReference>
<dbReference type="PANTHER" id="PTHR22767">
    <property type="entry name" value="N-TERMINAL ACETYLTRANSFERASE-RELATED"/>
    <property type="match status" value="1"/>
</dbReference>
<keyword evidence="3" id="KW-1185">Reference proteome</keyword>
<organism evidence="2 3">
    <name type="scientific">Umbelopsis vinacea</name>
    <dbReference type="NCBI Taxonomy" id="44442"/>
    <lineage>
        <taxon>Eukaryota</taxon>
        <taxon>Fungi</taxon>
        <taxon>Fungi incertae sedis</taxon>
        <taxon>Mucoromycota</taxon>
        <taxon>Mucoromycotina</taxon>
        <taxon>Umbelopsidomycetes</taxon>
        <taxon>Umbelopsidales</taxon>
        <taxon>Umbelopsidaceae</taxon>
        <taxon>Umbelopsis</taxon>
    </lineage>
</organism>
<evidence type="ECO:0000256" key="1">
    <source>
        <dbReference type="ARBA" id="ARBA00006298"/>
    </source>
</evidence>
<sequence length="890" mass="101316">MADRKLRPLYEAIDEGHNKEALQLANKILKKTPDFVLVKALKALALVRSGKEDEASDLCAQVKAAQPIDEPTLQAATMAYKEVGQHDQIVHLYEAAAKLQPNNEEFANHWFMAMVRGKDLKGQQQAALKLHKSFKNNKYLFWAIMSLALQGEAAKGTTPNLSYTLAERMMSKALEEGKVKQTEEIRLYLLILIGQGKRKEALVLLDSDIGQKCLLDPEVRQIYVELMTETNEWNRALEVSRKVLSEQNSDDWISWKAYFDALFKQIAEDPESEQRKLEEAKALIESTKKSALEASIMKRGPFMAELELDLRLKQDNKIDGATMLEHIKAYFDRFGTKPCCFEDLQPYVNAVLDDTQEISSFINDIRSLVHLESEETGVKIKNIQKDINVYKLEHYLNTSGAETEQDAVKKVTELWAAYNNALPLGKTLEKTERQYGDDYVVLASHILLKKYRETKDMAFILHALVLLESALAKSIYNFQFKMLLIRLYLIIGSFDQAHRIFSTMDVKHIQFDTLTHYLTDGSMSLGQFDLLAETLSVACSIYKANEIETPEMIVKAYQYTTFSKIQEFIEFRSRLDQSIQHTLFNIDLARVEALQTSFAAKYGVQFFAELDPTVYPYEDEKLSQLSDNRDYGVMTDCTPKEFTSIEELSRPSKRTNPNWIKIQSLILRTMHNVCDSKCEGLEIASELKAAVTNEAVIKDVTEQEVFLGRFVADVVLGINHLKHAEASQQQKGIELLNSCNLSSFITSQKAMTDSTISWDYFHQTLAGVEGVVYGSILSEVIKRTLSLGKKKKSDSAETTDAVKAAQQFHSMVKDGFIELQKKTRQSKDTVKPQLQKVLLKRSTEHGTLGEFYQTKDHQNLLSDILKRLANGWSSSVQSYLEEIDKRLQKF</sequence>
<dbReference type="OrthoDB" id="1874341at2759"/>
<reference evidence="2" key="1">
    <citation type="submission" date="2020-12" db="EMBL/GenBank/DDBJ databases">
        <title>Metabolic potential, ecology and presence of endohyphal bacteria is reflected in genomic diversity of Mucoromycotina.</title>
        <authorList>
            <person name="Muszewska A."/>
            <person name="Okrasinska A."/>
            <person name="Steczkiewicz K."/>
            <person name="Drgas O."/>
            <person name="Orlowska M."/>
            <person name="Perlinska-Lenart U."/>
            <person name="Aleksandrzak-Piekarczyk T."/>
            <person name="Szatraj K."/>
            <person name="Zielenkiewicz U."/>
            <person name="Pilsyk S."/>
            <person name="Malc E."/>
            <person name="Mieczkowski P."/>
            <person name="Kruszewska J.S."/>
            <person name="Biernat P."/>
            <person name="Pawlowska J."/>
        </authorList>
    </citation>
    <scope>NUCLEOTIDE SEQUENCE</scope>
    <source>
        <strain evidence="2">WA0000051536</strain>
    </source>
</reference>
<protein>
    <submittedName>
        <fullName evidence="2">Uncharacterized protein</fullName>
    </submittedName>
</protein>
<dbReference type="EMBL" id="JAEPRA010000018">
    <property type="protein sequence ID" value="KAG2173554.1"/>
    <property type="molecule type" value="Genomic_DNA"/>
</dbReference>
<dbReference type="SUPFAM" id="SSF48452">
    <property type="entry name" value="TPR-like"/>
    <property type="match status" value="1"/>
</dbReference>
<name>A0A8H7PH71_9FUNG</name>
<dbReference type="InterPro" id="IPR011990">
    <property type="entry name" value="TPR-like_helical_dom_sf"/>
</dbReference>
<comment type="similarity">
    <text evidence="1">Belongs to the MDM20/NAA25 family.</text>
</comment>
<dbReference type="PANTHER" id="PTHR22767:SF3">
    <property type="entry name" value="N-ALPHA-ACETYLTRANSFERASE 25, NATB AUXILIARY SUBUNIT"/>
    <property type="match status" value="1"/>
</dbReference>
<dbReference type="AlphaFoldDB" id="A0A8H7PH71"/>
<accession>A0A8H7PH71</accession>
<proteinExistence type="inferred from homology"/>